<evidence type="ECO:0000256" key="12">
    <source>
        <dbReference type="ARBA" id="ARBA00023306"/>
    </source>
</evidence>
<dbReference type="SMART" id="SM00320">
    <property type="entry name" value="WD40"/>
    <property type="match status" value="5"/>
</dbReference>
<dbReference type="AlphaFoldDB" id="T1IJ16"/>
<dbReference type="GO" id="GO:0005764">
    <property type="term" value="C:lysosome"/>
    <property type="evidence" value="ECO:0007669"/>
    <property type="project" value="UniProtKB-SubCell"/>
</dbReference>
<dbReference type="InterPro" id="IPR020472">
    <property type="entry name" value="WD40_PAC1"/>
</dbReference>
<dbReference type="GO" id="GO:0034198">
    <property type="term" value="P:cellular response to amino acid starvation"/>
    <property type="evidence" value="ECO:0007669"/>
    <property type="project" value="TreeGrafter"/>
</dbReference>
<keyword evidence="9" id="KW-0653">Protein transport</keyword>
<dbReference type="Gene3D" id="2.130.10.10">
    <property type="entry name" value="YVTN repeat-like/Quinoprotein amine dehydrogenase"/>
    <property type="match status" value="1"/>
</dbReference>
<dbReference type="PhylomeDB" id="T1IJ16"/>
<evidence type="ECO:0000256" key="1">
    <source>
        <dbReference type="ARBA" id="ARBA00004259"/>
    </source>
</evidence>
<dbReference type="EnsemblMetazoa" id="SMAR000871-RA">
    <property type="protein sequence ID" value="SMAR000871-PA"/>
    <property type="gene ID" value="SMAR000871"/>
</dbReference>
<dbReference type="PANTHER" id="PTHR11024:SF3">
    <property type="entry name" value="NUCLEOPORIN SEH1"/>
    <property type="match status" value="1"/>
</dbReference>
<keyword evidence="4" id="KW-0813">Transport</keyword>
<reference evidence="14" key="2">
    <citation type="submission" date="2015-02" db="UniProtKB">
        <authorList>
            <consortium name="EnsemblMetazoa"/>
        </authorList>
    </citation>
    <scope>IDENTIFICATION</scope>
</reference>
<evidence type="ECO:0000313" key="14">
    <source>
        <dbReference type="EnsemblMetazoa" id="SMAR000871-PA"/>
    </source>
</evidence>
<evidence type="ECO:0000256" key="11">
    <source>
        <dbReference type="ARBA" id="ARBA00023242"/>
    </source>
</evidence>
<dbReference type="STRING" id="126957.T1IJ16"/>
<dbReference type="FunFam" id="2.130.10.10:FF:000063">
    <property type="entry name" value="SEH1 like nucleoporin"/>
    <property type="match status" value="1"/>
</dbReference>
<dbReference type="GO" id="GO:0035859">
    <property type="term" value="C:Seh1-associated complex"/>
    <property type="evidence" value="ECO:0007669"/>
    <property type="project" value="TreeGrafter"/>
</dbReference>
<keyword evidence="10" id="KW-0458">Lysosome</keyword>
<keyword evidence="5 13" id="KW-0853">WD repeat</keyword>
<evidence type="ECO:0000313" key="15">
    <source>
        <dbReference type="Proteomes" id="UP000014500"/>
    </source>
</evidence>
<dbReference type="OMA" id="NAPTRRW"/>
<keyword evidence="12" id="KW-0131">Cell cycle</keyword>
<comment type="similarity">
    <text evidence="3">Belongs to the WD repeat SEC13 family.</text>
</comment>
<dbReference type="Pfam" id="PF00400">
    <property type="entry name" value="WD40"/>
    <property type="match status" value="4"/>
</dbReference>
<dbReference type="InterPro" id="IPR036322">
    <property type="entry name" value="WD40_repeat_dom_sf"/>
</dbReference>
<name>T1IJ16_STRMM</name>
<evidence type="ECO:0000256" key="4">
    <source>
        <dbReference type="ARBA" id="ARBA00022448"/>
    </source>
</evidence>
<evidence type="ECO:0000256" key="6">
    <source>
        <dbReference type="ARBA" id="ARBA00022618"/>
    </source>
</evidence>
<evidence type="ECO:0008006" key="16">
    <source>
        <dbReference type="Google" id="ProtNLM"/>
    </source>
</evidence>
<evidence type="ECO:0000256" key="5">
    <source>
        <dbReference type="ARBA" id="ARBA00022574"/>
    </source>
</evidence>
<dbReference type="GO" id="GO:0005198">
    <property type="term" value="F:structural molecule activity"/>
    <property type="evidence" value="ECO:0007669"/>
    <property type="project" value="InterPro"/>
</dbReference>
<dbReference type="InterPro" id="IPR019775">
    <property type="entry name" value="WD40_repeat_CS"/>
</dbReference>
<keyword evidence="11" id="KW-0539">Nucleus</keyword>
<dbReference type="InterPro" id="IPR037363">
    <property type="entry name" value="Sec13/Seh1_fam"/>
</dbReference>
<dbReference type="GO" id="GO:1904263">
    <property type="term" value="P:positive regulation of TORC1 signaling"/>
    <property type="evidence" value="ECO:0007669"/>
    <property type="project" value="TreeGrafter"/>
</dbReference>
<evidence type="ECO:0000256" key="9">
    <source>
        <dbReference type="ARBA" id="ARBA00022927"/>
    </source>
</evidence>
<keyword evidence="8" id="KW-0498">Mitosis</keyword>
<comment type="subcellular location">
    <subcellularLocation>
        <location evidence="2">Lysosome</location>
    </subcellularLocation>
    <subcellularLocation>
        <location evidence="1">Nucleus envelope</location>
    </subcellularLocation>
</comment>
<evidence type="ECO:0000256" key="2">
    <source>
        <dbReference type="ARBA" id="ARBA00004371"/>
    </source>
</evidence>
<organism evidence="14 15">
    <name type="scientific">Strigamia maritima</name>
    <name type="common">European centipede</name>
    <name type="synonym">Geophilus maritimus</name>
    <dbReference type="NCBI Taxonomy" id="126957"/>
    <lineage>
        <taxon>Eukaryota</taxon>
        <taxon>Metazoa</taxon>
        <taxon>Ecdysozoa</taxon>
        <taxon>Arthropoda</taxon>
        <taxon>Myriapoda</taxon>
        <taxon>Chilopoda</taxon>
        <taxon>Pleurostigmophora</taxon>
        <taxon>Geophilomorpha</taxon>
        <taxon>Linotaeniidae</taxon>
        <taxon>Strigamia</taxon>
    </lineage>
</organism>
<dbReference type="PROSITE" id="PS00678">
    <property type="entry name" value="WD_REPEATS_1"/>
    <property type="match status" value="1"/>
</dbReference>
<protein>
    <recommendedName>
        <fullName evidence="16">Nucleoporin SEH1</fullName>
    </recommendedName>
</protein>
<dbReference type="PROSITE" id="PS50294">
    <property type="entry name" value="WD_REPEATS_REGION"/>
    <property type="match status" value="2"/>
</dbReference>
<evidence type="ECO:0000256" key="7">
    <source>
        <dbReference type="ARBA" id="ARBA00022737"/>
    </source>
</evidence>
<keyword evidence="6" id="KW-0132">Cell division</keyword>
<keyword evidence="7" id="KW-0677">Repeat</keyword>
<dbReference type="EMBL" id="JH430221">
    <property type="status" value="NOT_ANNOTATED_CDS"/>
    <property type="molecule type" value="Genomic_DNA"/>
</dbReference>
<reference evidence="15" key="1">
    <citation type="submission" date="2011-05" db="EMBL/GenBank/DDBJ databases">
        <authorList>
            <person name="Richards S.R."/>
            <person name="Qu J."/>
            <person name="Jiang H."/>
            <person name="Jhangiani S.N."/>
            <person name="Agravi P."/>
            <person name="Goodspeed R."/>
            <person name="Gross S."/>
            <person name="Mandapat C."/>
            <person name="Jackson L."/>
            <person name="Mathew T."/>
            <person name="Pu L."/>
            <person name="Thornton R."/>
            <person name="Saada N."/>
            <person name="Wilczek-Boney K.B."/>
            <person name="Lee S."/>
            <person name="Kovar C."/>
            <person name="Wu Y."/>
            <person name="Scherer S.E."/>
            <person name="Worley K.C."/>
            <person name="Muzny D.M."/>
            <person name="Gibbs R."/>
        </authorList>
    </citation>
    <scope>NUCLEOTIDE SEQUENCE</scope>
    <source>
        <strain evidence="15">Brora</strain>
    </source>
</reference>
<dbReference type="Proteomes" id="UP000014500">
    <property type="component" value="Unassembled WGS sequence"/>
</dbReference>
<feature type="repeat" description="WD" evidence="13">
    <location>
        <begin position="287"/>
        <end position="319"/>
    </location>
</feature>
<sequence length="364" mass="40643">MFSVKSINAEHKDLIHDVAFDFYGKRMATCSSDQTVKIWDLPDDGQWICTASWKAHNGSVWKINWGHPEFGQIIATCSFDRTASVWEEIVGESTGSDKGLSHWIKRSSLVDSRTSVTDVKFAPKHLGLQLATSSADGIVRIYDAPDVTNLSQWSLNNEIQCRMSCSCLSWNPSQWLWKLNKCVFSSSPAMLAIGSDDPNPVLGGKVFIYEYSDSARRWMRIETIVSITDAVHDLAFAPSLGRSYHVLAVASKDVNIIILKPLRQETNSSASSDEAIQRFEVLQTAHFSDHNSTVWRTSWNITGTILASSGDDGHIRLWKANYLNEWRCISVIKGDSNNVQPDLVIPQNSHAASVYFGMASSIHR</sequence>
<dbReference type="HOGENOM" id="CLU_032441_1_1_1"/>
<dbReference type="SUPFAM" id="SSF50978">
    <property type="entry name" value="WD40 repeat-like"/>
    <property type="match status" value="1"/>
</dbReference>
<dbReference type="GO" id="GO:0015031">
    <property type="term" value="P:protein transport"/>
    <property type="evidence" value="ECO:0007669"/>
    <property type="project" value="UniProtKB-KW"/>
</dbReference>
<dbReference type="PRINTS" id="PR00320">
    <property type="entry name" value="GPROTEINBRPT"/>
</dbReference>
<evidence type="ECO:0000256" key="3">
    <source>
        <dbReference type="ARBA" id="ARBA00010102"/>
    </source>
</evidence>
<dbReference type="PROSITE" id="PS50082">
    <property type="entry name" value="WD_REPEATS_2"/>
    <property type="match status" value="2"/>
</dbReference>
<evidence type="ECO:0000256" key="13">
    <source>
        <dbReference type="PROSITE-ProRule" id="PRU00221"/>
    </source>
</evidence>
<dbReference type="InterPro" id="IPR015943">
    <property type="entry name" value="WD40/YVTN_repeat-like_dom_sf"/>
</dbReference>
<evidence type="ECO:0000256" key="8">
    <source>
        <dbReference type="ARBA" id="ARBA00022776"/>
    </source>
</evidence>
<evidence type="ECO:0000256" key="10">
    <source>
        <dbReference type="ARBA" id="ARBA00023228"/>
    </source>
</evidence>
<dbReference type="GO" id="GO:0031080">
    <property type="term" value="C:nuclear pore outer ring"/>
    <property type="evidence" value="ECO:0007669"/>
    <property type="project" value="TreeGrafter"/>
</dbReference>
<dbReference type="InterPro" id="IPR001680">
    <property type="entry name" value="WD40_rpt"/>
</dbReference>
<proteinExistence type="inferred from homology"/>
<keyword evidence="15" id="KW-1185">Reference proteome</keyword>
<dbReference type="eggNOG" id="KOG2445">
    <property type="taxonomic scope" value="Eukaryota"/>
</dbReference>
<accession>T1IJ16</accession>
<feature type="repeat" description="WD" evidence="13">
    <location>
        <begin position="8"/>
        <end position="41"/>
    </location>
</feature>
<dbReference type="GO" id="GO:0051301">
    <property type="term" value="P:cell division"/>
    <property type="evidence" value="ECO:0007669"/>
    <property type="project" value="UniProtKB-KW"/>
</dbReference>
<dbReference type="PANTHER" id="PTHR11024">
    <property type="entry name" value="NUCLEAR PORE COMPLEX PROTEIN SEC13 / SEH1 FAMILY MEMBER"/>
    <property type="match status" value="1"/>
</dbReference>